<dbReference type="InterPro" id="IPR029063">
    <property type="entry name" value="SAM-dependent_MTases_sf"/>
</dbReference>
<evidence type="ECO:0000259" key="1">
    <source>
        <dbReference type="Pfam" id="PF13649"/>
    </source>
</evidence>
<dbReference type="InterPro" id="IPR041698">
    <property type="entry name" value="Methyltransf_25"/>
</dbReference>
<proteinExistence type="predicted"/>
<feature type="domain" description="Methyltransferase" evidence="1">
    <location>
        <begin position="31"/>
        <end position="115"/>
    </location>
</feature>
<keyword evidence="2" id="KW-0489">Methyltransferase</keyword>
<dbReference type="CDD" id="cd02440">
    <property type="entry name" value="AdoMet_MTases"/>
    <property type="match status" value="1"/>
</dbReference>
<sequence>MTNDPPTHATSVPSPWVQRFAKQIPTHVTALDLACGSGRNGRWLMARGLHVTFLDRDVSAISDLATAAHAEIIKADLETGGRFPILGRQFDCVVVTNYLWRDILDDICKAVTPGGWLIYETFGTGNEAFGRPSNPDFLLRPGELAETVRDSFRIIGYEHGQREIPSLAVIQRLAAIRQ</sequence>
<keyword evidence="2" id="KW-0808">Transferase</keyword>
<reference evidence="2" key="1">
    <citation type="journal article" date="2011" name="Environ. Microbiol.">
        <title>Time-series analyses of Monterey Bay coastal microbial picoplankton using a 'genome proxy' microarray.</title>
        <authorList>
            <person name="Rich V.I."/>
            <person name="Pham V.D."/>
            <person name="Eppley J."/>
            <person name="Shi Y."/>
            <person name="DeLong E.F."/>
        </authorList>
    </citation>
    <scope>NUCLEOTIDE SEQUENCE</scope>
</reference>
<name>E0XSP4_9PROT</name>
<dbReference type="SUPFAM" id="SSF53335">
    <property type="entry name" value="S-adenosyl-L-methionine-dependent methyltransferases"/>
    <property type="match status" value="1"/>
</dbReference>
<dbReference type="Pfam" id="PF13649">
    <property type="entry name" value="Methyltransf_25"/>
    <property type="match status" value="1"/>
</dbReference>
<dbReference type="EMBL" id="GU474864">
    <property type="protein sequence ID" value="ADI17435.1"/>
    <property type="molecule type" value="Genomic_DNA"/>
</dbReference>
<dbReference type="AlphaFoldDB" id="E0XSP4"/>
<dbReference type="GO" id="GO:0008168">
    <property type="term" value="F:methyltransferase activity"/>
    <property type="evidence" value="ECO:0007669"/>
    <property type="project" value="UniProtKB-KW"/>
</dbReference>
<accession>E0XSP4</accession>
<evidence type="ECO:0000313" key="2">
    <source>
        <dbReference type="EMBL" id="ADI17435.1"/>
    </source>
</evidence>
<dbReference type="GO" id="GO:0032259">
    <property type="term" value="P:methylation"/>
    <property type="evidence" value="ECO:0007669"/>
    <property type="project" value="UniProtKB-KW"/>
</dbReference>
<dbReference type="Gene3D" id="3.40.50.150">
    <property type="entry name" value="Vaccinia Virus protein VP39"/>
    <property type="match status" value="1"/>
</dbReference>
<protein>
    <submittedName>
        <fullName evidence="2">SAM-dependent methyltransferases</fullName>
    </submittedName>
</protein>
<organism evidence="2">
    <name type="scientific">uncultured Rhodospirillales bacterium HF0070_31K06</name>
    <dbReference type="NCBI Taxonomy" id="710786"/>
    <lineage>
        <taxon>Bacteria</taxon>
        <taxon>Pseudomonadati</taxon>
        <taxon>Pseudomonadota</taxon>
        <taxon>Alphaproteobacteria</taxon>
        <taxon>Rhodospirillales</taxon>
        <taxon>environmental samples</taxon>
    </lineage>
</organism>